<name>A0A6J5LXG7_9CAUD</name>
<proteinExistence type="predicted"/>
<evidence type="ECO:0000313" key="2">
    <source>
        <dbReference type="EMBL" id="CAB4137606.1"/>
    </source>
</evidence>
<feature type="domain" description="Phage-like element PBSX protein XkdF" evidence="1">
    <location>
        <begin position="47"/>
        <end position="170"/>
    </location>
</feature>
<organism evidence="2">
    <name type="scientific">uncultured Caudovirales phage</name>
    <dbReference type="NCBI Taxonomy" id="2100421"/>
    <lineage>
        <taxon>Viruses</taxon>
        <taxon>Duplodnaviria</taxon>
        <taxon>Heunggongvirae</taxon>
        <taxon>Uroviricota</taxon>
        <taxon>Caudoviricetes</taxon>
        <taxon>Peduoviridae</taxon>
        <taxon>Maltschvirus</taxon>
        <taxon>Maltschvirus maltsch</taxon>
    </lineage>
</organism>
<reference evidence="2" key="1">
    <citation type="submission" date="2020-04" db="EMBL/GenBank/DDBJ databases">
        <authorList>
            <person name="Chiriac C."/>
            <person name="Salcher M."/>
            <person name="Ghai R."/>
            <person name="Kavagutti S V."/>
        </authorList>
    </citation>
    <scope>NUCLEOTIDE SEQUENCE</scope>
</reference>
<dbReference type="EMBL" id="LR796329">
    <property type="protein sequence ID" value="CAB4137606.1"/>
    <property type="molecule type" value="Genomic_DNA"/>
</dbReference>
<gene>
    <name evidence="2" type="ORF">UFOVP316_56</name>
</gene>
<protein>
    <submittedName>
        <fullName evidence="2">Phage-like element PBSX protein, XkdF</fullName>
    </submittedName>
</protein>
<dbReference type="InterPro" id="IPR027924">
    <property type="entry name" value="XkdF"/>
</dbReference>
<sequence>MELPIYELMISDDPMDDAEVNFISLVERPAIQRNWNAFNEKVNLSITNEEKRIVSGPIMLADTPIFRSDSNHGEYYVTFSKETIYKIVKGYFKKKYQFNVNVNHRQDMVLEDVYLFESFISDKERGILPMKGFEDSPDGSWFGSMSVENEYAWEEAKAGRLKGFSVEGIFEYSKKPRREEAIMEQIKNILSQVK</sequence>
<evidence type="ECO:0000259" key="1">
    <source>
        <dbReference type="Pfam" id="PF14550"/>
    </source>
</evidence>
<accession>A0A6J5LXG7</accession>
<dbReference type="Pfam" id="PF14550">
    <property type="entry name" value="Peptidase_S78_2"/>
    <property type="match status" value="1"/>
</dbReference>